<comment type="catalytic activity">
    <reaction evidence="8">
        <text>RNA(n) + a ribonucleoside 5'-triphosphate = RNA(n+1) + diphosphate</text>
        <dbReference type="Rhea" id="RHEA:21248"/>
        <dbReference type="Rhea" id="RHEA-COMP:14527"/>
        <dbReference type="Rhea" id="RHEA-COMP:17342"/>
        <dbReference type="ChEBI" id="CHEBI:33019"/>
        <dbReference type="ChEBI" id="CHEBI:61557"/>
        <dbReference type="ChEBI" id="CHEBI:140395"/>
        <dbReference type="EC" id="2.7.7.48"/>
    </reaction>
</comment>
<dbReference type="InterPro" id="IPR043128">
    <property type="entry name" value="Rev_trsase/Diguanyl_cyclase"/>
</dbReference>
<dbReference type="EMBL" id="LC171345">
    <property type="protein sequence ID" value="BAV91502.1"/>
    <property type="molecule type" value="Genomic_RNA"/>
</dbReference>
<keyword evidence="5 8" id="KW-0548">Nucleotidyltransferase</keyword>
<keyword evidence="6 8" id="KW-0547">Nucleotide-binding</keyword>
<name>A0A1J1DWM6_9TOMB</name>
<dbReference type="Gene3D" id="3.30.70.270">
    <property type="match status" value="1"/>
</dbReference>
<dbReference type="EC" id="2.7.7.48" evidence="2 8"/>
<evidence type="ECO:0000256" key="7">
    <source>
        <dbReference type="ARBA" id="ARBA00022953"/>
    </source>
</evidence>
<dbReference type="CDD" id="cd23239">
    <property type="entry name" value="Alphacarmovirus_RdRp"/>
    <property type="match status" value="1"/>
</dbReference>
<proteinExistence type="predicted"/>
<gene>
    <name evidence="10" type="primary">ORF1RT</name>
</gene>
<evidence type="ECO:0000256" key="3">
    <source>
        <dbReference type="ARBA" id="ARBA00022484"/>
    </source>
</evidence>
<protein>
    <recommendedName>
        <fullName evidence="2 8">RNA-directed RNA polymerase</fullName>
        <ecNumber evidence="2 8">2.7.7.48</ecNumber>
    </recommendedName>
</protein>
<evidence type="ECO:0000256" key="6">
    <source>
        <dbReference type="ARBA" id="ARBA00022741"/>
    </source>
</evidence>
<sequence length="767" mass="86181">MGFLKFATELAVGSTLMGGLVSVGIAGLTLRATIGVVEFERRIIVGTCKYVASRGLSLPSHPEYPKNSDQLFLEEESESLSESQQVVEDFTELVEEKGEDKEGKEVVISQKRVINRHSKSKFIRYIAIEAKNHFGGDLCASKANYLSVSKFLTGKCKERQVVPAHTRVCVASAMALVFTPDMAEVQMRVALNSHEAYRRRVAMEAAGSMSSWGMRLIQNPLTNSAWEEAWYVLNGRSSRSAVTFTKGGLFYLEGVETAIRRGSHPSMIEVELKAPPKLRKLYVQNSLSSGFDYRVHNHSYQNLRRGLLERVFYVESKDKELVGCPRPKPGAFKELGYLRRRFHRICGNHTRISAEEFVDCYQGRKRTIYENARLSLDDKALERKDGDLKTFIKAEKFNISVKPDPAPRVIQPRSPRFNLELGRYLKKFEHNAYKAIDKIWGAPTIMKGYNTEEVAQHLKHAWDQFQIPVAVGFDMSRFDQHVSVPALEFEHSCYTSCFEGDQHLADLLKMQLKNHGVGFASNGMIRYTKEGCRMSGDMNTALGNCLLACLITKHITRGVRGKLINNGDDCVFICERSDAGSVVSDLTTGWASFGFNCIAETPVEVFEEIRFCQMAPVFDGEVWVMVRDPKVSMSKDAHSLVHWNNERNALQWFKAVGQCGMKIAGRVPVVQEYYQKYIETGGDVKTSGSLSEQVGGTGMFRMAANSTRGYGAISQEARYSFYLAFGIQPDEQIALEHEIRKTTIHATLGPQCESADSIQWLINPNLT</sequence>
<evidence type="ECO:0000256" key="4">
    <source>
        <dbReference type="ARBA" id="ARBA00022679"/>
    </source>
</evidence>
<dbReference type="PROSITE" id="PS50507">
    <property type="entry name" value="RDRP_SSRNA_POS"/>
    <property type="match status" value="1"/>
</dbReference>
<evidence type="ECO:0000256" key="5">
    <source>
        <dbReference type="ARBA" id="ARBA00022695"/>
    </source>
</evidence>
<keyword evidence="4 8" id="KW-0808">Transferase</keyword>
<dbReference type="InterPro" id="IPR043502">
    <property type="entry name" value="DNA/RNA_pol_sf"/>
</dbReference>
<dbReference type="InterPro" id="IPR007094">
    <property type="entry name" value="RNA-dir_pol_PSvirus"/>
</dbReference>
<keyword evidence="11" id="KW-1185">Reference proteome</keyword>
<dbReference type="Proteomes" id="UP000289553">
    <property type="component" value="Segment"/>
</dbReference>
<accession>A0A1J1DWM6</accession>
<keyword evidence="3 8" id="KW-0696">RNA-directed RNA polymerase</keyword>
<dbReference type="GO" id="GO:0000166">
    <property type="term" value="F:nucleotide binding"/>
    <property type="evidence" value="ECO:0007669"/>
    <property type="project" value="UniProtKB-KW"/>
</dbReference>
<dbReference type="Pfam" id="PF00998">
    <property type="entry name" value="RdRP_3"/>
    <property type="match status" value="1"/>
</dbReference>
<comment type="function">
    <text evidence="1">RNA-dependent RNA polymerase that plays an essential role in the virus replication.</text>
</comment>
<dbReference type="GO" id="GO:0039694">
    <property type="term" value="P:viral RNA genome replication"/>
    <property type="evidence" value="ECO:0007669"/>
    <property type="project" value="InterPro"/>
</dbReference>
<keyword evidence="7 8" id="KW-0693">Viral RNA replication</keyword>
<evidence type="ECO:0000313" key="11">
    <source>
        <dbReference type="Proteomes" id="UP000289553"/>
    </source>
</evidence>
<evidence type="ECO:0000256" key="1">
    <source>
        <dbReference type="ARBA" id="ARBA00002753"/>
    </source>
</evidence>
<evidence type="ECO:0000256" key="8">
    <source>
        <dbReference type="RuleBase" id="RU363062"/>
    </source>
</evidence>
<dbReference type="InterPro" id="IPR002166">
    <property type="entry name" value="RNA_pol_HCV"/>
</dbReference>
<dbReference type="GO" id="GO:0003968">
    <property type="term" value="F:RNA-directed RNA polymerase activity"/>
    <property type="evidence" value="ECO:0007669"/>
    <property type="project" value="UniProtKB-KW"/>
</dbReference>
<feature type="domain" description="RdRp catalytic" evidence="9">
    <location>
        <begin position="468"/>
        <end position="582"/>
    </location>
</feature>
<dbReference type="SUPFAM" id="SSF56672">
    <property type="entry name" value="DNA/RNA polymerases"/>
    <property type="match status" value="1"/>
</dbReference>
<reference evidence="10" key="1">
    <citation type="journal article" date="2017" name="Arch. Virol.">
        <title>Characterization of a new carmovirus isolated from an Adonis plant.</title>
        <authorList>
            <person name="Yasaki M."/>
            <person name="Hirano Y."/>
            <person name="Uga H."/>
            <person name="Hanada K."/>
            <person name="Uehara-Ichiki T."/>
            <person name="Toda T."/>
            <person name="Furua H."/>
            <person name="Fuji S."/>
        </authorList>
    </citation>
    <scope>NUCLEOTIDE SEQUENCE [LARGE SCALE GENOMIC DNA]</scope>
    <source>
        <strain evidence="10">HSP-2</strain>
    </source>
</reference>
<evidence type="ECO:0000313" key="10">
    <source>
        <dbReference type="EMBL" id="BAV91502.1"/>
    </source>
</evidence>
<evidence type="ECO:0000259" key="9">
    <source>
        <dbReference type="PROSITE" id="PS50507"/>
    </source>
</evidence>
<organism evidence="10">
    <name type="scientific">Adonis mosaic virus</name>
    <dbReference type="NCBI Taxonomy" id="1883104"/>
    <lineage>
        <taxon>Viruses</taxon>
        <taxon>Riboviria</taxon>
        <taxon>Orthornavirae</taxon>
        <taxon>Kitrinoviricota</taxon>
        <taxon>Tolucaviricetes</taxon>
        <taxon>Tolivirales</taxon>
        <taxon>Tombusviridae</taxon>
        <taxon>Procedovirinae</taxon>
        <taxon>Alphacarmovirus</taxon>
        <taxon>Alphacarmovirus adonis</taxon>
    </lineage>
</organism>
<dbReference type="GO" id="GO:0003723">
    <property type="term" value="F:RNA binding"/>
    <property type="evidence" value="ECO:0007669"/>
    <property type="project" value="InterPro"/>
</dbReference>
<evidence type="ECO:0000256" key="2">
    <source>
        <dbReference type="ARBA" id="ARBA00012494"/>
    </source>
</evidence>